<dbReference type="Ensembl" id="ENSOGAT00000008485.2">
    <property type="protein sequence ID" value="ENSOGAP00000018230.1"/>
    <property type="gene ID" value="ENSOGAG00000008482.2"/>
</dbReference>
<dbReference type="CDD" id="cd18495">
    <property type="entry name" value="BACK_GCL"/>
    <property type="match status" value="1"/>
</dbReference>
<evidence type="ECO:0000313" key="4">
    <source>
        <dbReference type="Proteomes" id="UP000005225"/>
    </source>
</evidence>
<dbReference type="GO" id="GO:0007281">
    <property type="term" value="P:germ cell development"/>
    <property type="evidence" value="ECO:0007669"/>
    <property type="project" value="InterPro"/>
</dbReference>
<keyword evidence="4" id="KW-1185">Reference proteome</keyword>
<proteinExistence type="predicted"/>
<dbReference type="Proteomes" id="UP000005225">
    <property type="component" value="Unassembled WGS sequence"/>
</dbReference>
<reference evidence="3" key="3">
    <citation type="submission" date="2025-09" db="UniProtKB">
        <authorList>
            <consortium name="Ensembl"/>
        </authorList>
    </citation>
    <scope>IDENTIFICATION</scope>
</reference>
<evidence type="ECO:0000256" key="1">
    <source>
        <dbReference type="ARBA" id="ARBA00022473"/>
    </source>
</evidence>
<dbReference type="PROSITE" id="PS50097">
    <property type="entry name" value="BTB"/>
    <property type="match status" value="1"/>
</dbReference>
<name>H0XQ39_OTOGA</name>
<dbReference type="GeneTree" id="ENSGT00940000166157"/>
<dbReference type="HOGENOM" id="CLU_025961_2_0_1"/>
<feature type="domain" description="BTB" evidence="2">
    <location>
        <begin position="23"/>
        <end position="93"/>
    </location>
</feature>
<dbReference type="EMBL" id="AAQR03182567">
    <property type="status" value="NOT_ANNOTATED_CDS"/>
    <property type="molecule type" value="Genomic_DNA"/>
</dbReference>
<evidence type="ECO:0000259" key="2">
    <source>
        <dbReference type="PROSITE" id="PS50097"/>
    </source>
</evidence>
<reference evidence="3" key="2">
    <citation type="submission" date="2025-08" db="UniProtKB">
        <authorList>
            <consortium name="Ensembl"/>
        </authorList>
    </citation>
    <scope>IDENTIFICATION</scope>
</reference>
<dbReference type="OMA" id="YLEQCKF"/>
<dbReference type="PANTHER" id="PTHR23231">
    <property type="entry name" value="GERM CELL-LESS PROTEIN"/>
    <property type="match status" value="1"/>
</dbReference>
<dbReference type="PANTHER" id="PTHR23231:SF20">
    <property type="entry name" value="SIMILAR TO GERM CELL-LESS"/>
    <property type="match status" value="1"/>
</dbReference>
<dbReference type="Gene3D" id="1.25.40.420">
    <property type="match status" value="1"/>
</dbReference>
<protein>
    <recommendedName>
        <fullName evidence="2">BTB domain-containing protein</fullName>
    </recommendedName>
</protein>
<organism evidence="3 4">
    <name type="scientific">Otolemur garnettii</name>
    <name type="common">Small-eared galago</name>
    <name type="synonym">Garnett's greater bushbaby</name>
    <dbReference type="NCBI Taxonomy" id="30611"/>
    <lineage>
        <taxon>Eukaryota</taxon>
        <taxon>Metazoa</taxon>
        <taxon>Chordata</taxon>
        <taxon>Craniata</taxon>
        <taxon>Vertebrata</taxon>
        <taxon>Euteleostomi</taxon>
        <taxon>Mammalia</taxon>
        <taxon>Eutheria</taxon>
        <taxon>Euarchontoglires</taxon>
        <taxon>Primates</taxon>
        <taxon>Strepsirrhini</taxon>
        <taxon>Lorisiformes</taxon>
        <taxon>Galagidae</taxon>
        <taxon>Otolemur</taxon>
    </lineage>
</organism>
<dbReference type="SMART" id="SM00225">
    <property type="entry name" value="BTB"/>
    <property type="match status" value="1"/>
</dbReference>
<sequence>RRKCTKDRSESIYEALFLRGENSDIHIRALGEEWNLHRVYLCQSGYFASMFSGAWRETNMNTIELQMPDENIDREALHEAFSSLYHKTMLIPTGRVVAILATASMLQLDELIQQCREIMKETINQQTVCSYYYSAESYGLQNVRTMCLQWLLDNLMTQHSEEVLREVNLDLMKGLIASSELLVMEVEMDVYTMLKKWMFLQLQPTWRGPRRALLPDANVWFARCRRESEGTPFLETEQGRAFVPVFQQLRLAYIICDLPSARVIDQDALIPPAWLTPVYKEQWLALLRAEQTRELGPMDIYLSDLQGNSMRCGGQLRRDEQSSWRWAGFNFSWDLVVCYTNRRIIFRRSALNKSCGLGVSLLWQRKVAFRLRLASLDKDGKAIFRKDTEYQMLSLRKDQELEVVNLENQDVVFPIYVACNFLYLPREAICRSEMLKPPSSKKTKT</sequence>
<dbReference type="InterPro" id="IPR000210">
    <property type="entry name" value="BTB/POZ_dom"/>
</dbReference>
<dbReference type="InterPro" id="IPR011333">
    <property type="entry name" value="SKP1/BTB/POZ_sf"/>
</dbReference>
<dbReference type="Gene3D" id="3.30.710.10">
    <property type="entry name" value="Potassium Channel Kv1.1, Chain A"/>
    <property type="match status" value="1"/>
</dbReference>
<evidence type="ECO:0000313" key="3">
    <source>
        <dbReference type="Ensembl" id="ENSOGAP00000018230.1"/>
    </source>
</evidence>
<dbReference type="InParanoid" id="H0XQ39"/>
<reference evidence="4" key="1">
    <citation type="submission" date="2011-03" db="EMBL/GenBank/DDBJ databases">
        <title>Version 3 of the genome sequence of Otolemur garnettii (Bushbaby).</title>
        <authorList>
            <consortium name="The Broad Institute Genome Sequencing Platform"/>
            <person name="Di Palma F."/>
            <person name="Johnson J."/>
            <person name="Lander E.S."/>
            <person name="Lindblad-Toh K."/>
            <person name="Jaffe D.B."/>
            <person name="Gnerre S."/>
            <person name="MacCallum I."/>
            <person name="Przybylski D."/>
            <person name="Ribeiro F.J."/>
            <person name="Burton J.N."/>
            <person name="Walker B.J."/>
            <person name="Sharpe T."/>
            <person name="Hall G."/>
        </authorList>
    </citation>
    <scope>NUCLEOTIDE SEQUENCE [LARGE SCALE GENOMIC DNA]</scope>
</reference>
<dbReference type="GO" id="GO:0005634">
    <property type="term" value="C:nucleus"/>
    <property type="evidence" value="ECO:0007669"/>
    <property type="project" value="TreeGrafter"/>
</dbReference>
<dbReference type="CDD" id="cd18305">
    <property type="entry name" value="BTB_POZ_GCL"/>
    <property type="match status" value="1"/>
</dbReference>
<keyword evidence="1" id="KW-0217">Developmental protein</keyword>
<dbReference type="SUPFAM" id="SSF54695">
    <property type="entry name" value="POZ domain"/>
    <property type="match status" value="1"/>
</dbReference>
<dbReference type="InterPro" id="IPR043380">
    <property type="entry name" value="Gcl-like"/>
</dbReference>
<dbReference type="Pfam" id="PF00651">
    <property type="entry name" value="BTB"/>
    <property type="match status" value="1"/>
</dbReference>
<accession>H0XQ39</accession>
<dbReference type="eggNOG" id="KOG4682">
    <property type="taxonomic scope" value="Eukaryota"/>
</dbReference>
<dbReference type="AlphaFoldDB" id="H0XQ39"/>